<evidence type="ECO:0000256" key="1">
    <source>
        <dbReference type="ARBA" id="ARBA00022737"/>
    </source>
</evidence>
<evidence type="ECO:0000259" key="2">
    <source>
        <dbReference type="Pfam" id="PF23282"/>
    </source>
</evidence>
<gene>
    <name evidence="3" type="ORF">ALMOND_2B000479</name>
</gene>
<dbReference type="InterPro" id="IPR036390">
    <property type="entry name" value="WH_DNA-bd_sf"/>
</dbReference>
<evidence type="ECO:0000313" key="3">
    <source>
        <dbReference type="EMBL" id="VVA40938.1"/>
    </source>
</evidence>
<accession>A0A5E4GN12</accession>
<dbReference type="SUPFAM" id="SSF52540">
    <property type="entry name" value="P-loop containing nucleoside triphosphate hydrolases"/>
    <property type="match status" value="1"/>
</dbReference>
<dbReference type="OMA" id="GREMANH"/>
<dbReference type="PANTHER" id="PTHR11017">
    <property type="entry name" value="LEUCINE-RICH REPEAT-CONTAINING PROTEIN"/>
    <property type="match status" value="1"/>
</dbReference>
<dbReference type="PANTHER" id="PTHR11017:SF575">
    <property type="entry name" value="ADP-RIBOSYL CYCLASE_CYCLIC ADP-RIBOSE HYDROLASE"/>
    <property type="match status" value="1"/>
</dbReference>
<proteinExistence type="predicted"/>
<dbReference type="Pfam" id="PF23282">
    <property type="entry name" value="WHD_ROQ1"/>
    <property type="match status" value="1"/>
</dbReference>
<dbReference type="InParanoid" id="A0A5E4GN12"/>
<dbReference type="GO" id="GO:0006952">
    <property type="term" value="P:defense response"/>
    <property type="evidence" value="ECO:0007669"/>
    <property type="project" value="InterPro"/>
</dbReference>
<dbReference type="EMBL" id="CABIKO010001122">
    <property type="protein sequence ID" value="VVA40938.1"/>
    <property type="molecule type" value="Genomic_DNA"/>
</dbReference>
<feature type="domain" description="Disease resistance protein Roq1-like winged-helix" evidence="2">
    <location>
        <begin position="133"/>
        <end position="202"/>
    </location>
</feature>
<name>A0A5E4GN12_PRUDU</name>
<dbReference type="Gramene" id="VVA40938">
    <property type="protein sequence ID" value="VVA40938"/>
    <property type="gene ID" value="Prudul26B000479"/>
</dbReference>
<dbReference type="InterPro" id="IPR044974">
    <property type="entry name" value="Disease_R_plants"/>
</dbReference>
<reference evidence="4" key="1">
    <citation type="journal article" date="2020" name="Plant J.">
        <title>Transposons played a major role in the diversification between the closely related almond and peach genomes: results from the almond genome sequence.</title>
        <authorList>
            <person name="Alioto T."/>
            <person name="Alexiou K.G."/>
            <person name="Bardil A."/>
            <person name="Barteri F."/>
            <person name="Castanera R."/>
            <person name="Cruz F."/>
            <person name="Dhingra A."/>
            <person name="Duval H."/>
            <person name="Fernandez I Marti A."/>
            <person name="Frias L."/>
            <person name="Galan B."/>
            <person name="Garcia J.L."/>
            <person name="Howad W."/>
            <person name="Gomez-Garrido J."/>
            <person name="Gut M."/>
            <person name="Julca I."/>
            <person name="Morata J."/>
            <person name="Puigdomenech P."/>
            <person name="Ribeca P."/>
            <person name="Rubio Cabetas M.J."/>
            <person name="Vlasova A."/>
            <person name="Wirthensohn M."/>
            <person name="Garcia-Mas J."/>
            <person name="Gabaldon T."/>
            <person name="Casacuberta J.M."/>
            <person name="Arus P."/>
        </authorList>
    </citation>
    <scope>NUCLEOTIDE SEQUENCE [LARGE SCALE GENOMIC DNA]</scope>
    <source>
        <strain evidence="4">cv. Texas</strain>
    </source>
</reference>
<dbReference type="InterPro" id="IPR027417">
    <property type="entry name" value="P-loop_NTPase"/>
</dbReference>
<dbReference type="SUPFAM" id="SSF46785">
    <property type="entry name" value="Winged helix' DNA-binding domain"/>
    <property type="match status" value="1"/>
</dbReference>
<dbReference type="AlphaFoldDB" id="A0A5E4GN12"/>
<organism evidence="3 4">
    <name type="scientific">Prunus dulcis</name>
    <name type="common">Almond</name>
    <name type="synonym">Amygdalus dulcis</name>
    <dbReference type="NCBI Taxonomy" id="3755"/>
    <lineage>
        <taxon>Eukaryota</taxon>
        <taxon>Viridiplantae</taxon>
        <taxon>Streptophyta</taxon>
        <taxon>Embryophyta</taxon>
        <taxon>Tracheophyta</taxon>
        <taxon>Spermatophyta</taxon>
        <taxon>Magnoliopsida</taxon>
        <taxon>eudicotyledons</taxon>
        <taxon>Gunneridae</taxon>
        <taxon>Pentapetalae</taxon>
        <taxon>rosids</taxon>
        <taxon>fabids</taxon>
        <taxon>Rosales</taxon>
        <taxon>Rosaceae</taxon>
        <taxon>Amygdaloideae</taxon>
        <taxon>Amygdaleae</taxon>
        <taxon>Prunus</taxon>
    </lineage>
</organism>
<keyword evidence="1" id="KW-0677">Repeat</keyword>
<dbReference type="Gene3D" id="3.40.50.300">
    <property type="entry name" value="P-loop containing nucleotide triphosphate hydrolases"/>
    <property type="match status" value="1"/>
</dbReference>
<dbReference type="InterPro" id="IPR058192">
    <property type="entry name" value="WHD_ROQ1-like"/>
</dbReference>
<dbReference type="Proteomes" id="UP000327085">
    <property type="component" value="Chromosome 5"/>
</dbReference>
<dbReference type="SUPFAM" id="SSF52058">
    <property type="entry name" value="L domain-like"/>
    <property type="match status" value="1"/>
</dbReference>
<evidence type="ECO:0000313" key="4">
    <source>
        <dbReference type="Proteomes" id="UP000327085"/>
    </source>
</evidence>
<protein>
    <submittedName>
        <fullName evidence="3">PREDICTED: TMV resistance</fullName>
    </submittedName>
</protein>
<sequence>MVWFACKNNLSDVWKPTKIKVDSVDRGINVIKQRFRGKRALVIIDDTDRVDQLNALAANRDWFGPGSRIIITTRDEHLLKQLEVDAIYLAPEMNETEALELLKWKSALEKLKRIPHHEIHEKIRISFDGLNDDNERDIFLDISCFFFGMDKNNVNQILEGCDFSAEIGMSVLLQRCLVTVSETNKLMMHDLIRDMGREIVHEKFPKEHGKRTRLWHDKDVTDVLTKHSHGFLLRFIPKDFSLQNLVALDLMYSNLCQVWKDPPLLEKLKFLDLSNSHYLTLSPDF</sequence>